<gene>
    <name evidence="1" type="ORF">BDR25DRAFT_53422</name>
</gene>
<comment type="caution">
    <text evidence="1">The sequence shown here is derived from an EMBL/GenBank/DDBJ whole genome shotgun (WGS) entry which is preliminary data.</text>
</comment>
<reference evidence="1" key="1">
    <citation type="journal article" date="2020" name="Stud. Mycol.">
        <title>101 Dothideomycetes genomes: a test case for predicting lifestyles and emergence of pathogens.</title>
        <authorList>
            <person name="Haridas S."/>
            <person name="Albert R."/>
            <person name="Binder M."/>
            <person name="Bloem J."/>
            <person name="Labutti K."/>
            <person name="Salamov A."/>
            <person name="Andreopoulos B."/>
            <person name="Baker S."/>
            <person name="Barry K."/>
            <person name="Bills G."/>
            <person name="Bluhm B."/>
            <person name="Cannon C."/>
            <person name="Castanera R."/>
            <person name="Culley D."/>
            <person name="Daum C."/>
            <person name="Ezra D."/>
            <person name="Gonzalez J."/>
            <person name="Henrissat B."/>
            <person name="Kuo A."/>
            <person name="Liang C."/>
            <person name="Lipzen A."/>
            <person name="Lutzoni F."/>
            <person name="Magnuson J."/>
            <person name="Mondo S."/>
            <person name="Nolan M."/>
            <person name="Ohm R."/>
            <person name="Pangilinan J."/>
            <person name="Park H.-J."/>
            <person name="Ramirez L."/>
            <person name="Alfaro M."/>
            <person name="Sun H."/>
            <person name="Tritt A."/>
            <person name="Yoshinaga Y."/>
            <person name="Zwiers L.-H."/>
            <person name="Turgeon B."/>
            <person name="Goodwin S."/>
            <person name="Spatafora J."/>
            <person name="Crous P."/>
            <person name="Grigoriev I."/>
        </authorList>
    </citation>
    <scope>NUCLEOTIDE SEQUENCE</scope>
    <source>
        <strain evidence="1">ATCC 200398</strain>
    </source>
</reference>
<sequence>MLFITFVALLGAVSNAYLVPRTSTPQCFGLSAESNNGDRKIAIVIDASYSMLSSDPLDLRLAAGKSVLDWLITQGEATSDKKQDAVTVIEFSDDATLDYALGDPANAYGAVANISITGGTYIASGVEMAIAQLTADGTGATADRSGIVVFTDGEDSSVRLLVDQINNAAKVGIRVSFGFLSTSSGLSYQDKSVLSAIMNSGGRYFTISAAQSSNNFINGIIVNGLTKNDNPNGDTSVLLAGLDSSHYISGSETQTMTYYARKKEKLTFTVQSLDAGNLDVQVKSGASVLASGHTSFSGSTLNIVSPGDGNIDVRVTAKNVGKNSIFVVGVESDLPTQNCTVGIGKGGPGGGSNVAKTAGLAGGSVGGLAILLVASYFIWKYCYPKHPKPPTGAEMATPGVPPAAPPLSKNWFSSLNHVTPAMPPPPSYHTAPNNMPHNPDHPDYPDHNDDSVDYESGSEYDDVPEGDDDEKPLGENPSQSQDPTQNPQNPPSHAHNRRPHRRMKRVRIYGNNHHHHIAPDHPCYNAKCPITAPSHVCDDPNHPCTCVDPKCKLNSRVHMCSDNNAPLHRCPGPKRSTNCPLQDPPYAEAKEKEHAELVRKYMAEDFAKSGVKTAASYGIRTLAL</sequence>
<evidence type="ECO:0000313" key="2">
    <source>
        <dbReference type="Proteomes" id="UP000799755"/>
    </source>
</evidence>
<dbReference type="EMBL" id="MU003514">
    <property type="protein sequence ID" value="KAF2468832.1"/>
    <property type="molecule type" value="Genomic_DNA"/>
</dbReference>
<keyword evidence="2" id="KW-1185">Reference proteome</keyword>
<evidence type="ECO:0000313" key="1">
    <source>
        <dbReference type="EMBL" id="KAF2468832.1"/>
    </source>
</evidence>
<name>A0ACB6QRX8_9PLEO</name>
<dbReference type="Proteomes" id="UP000799755">
    <property type="component" value="Unassembled WGS sequence"/>
</dbReference>
<accession>A0ACB6QRX8</accession>
<organism evidence="1 2">
    <name type="scientific">Lindgomyces ingoldianus</name>
    <dbReference type="NCBI Taxonomy" id="673940"/>
    <lineage>
        <taxon>Eukaryota</taxon>
        <taxon>Fungi</taxon>
        <taxon>Dikarya</taxon>
        <taxon>Ascomycota</taxon>
        <taxon>Pezizomycotina</taxon>
        <taxon>Dothideomycetes</taxon>
        <taxon>Pleosporomycetidae</taxon>
        <taxon>Pleosporales</taxon>
        <taxon>Lindgomycetaceae</taxon>
        <taxon>Lindgomyces</taxon>
    </lineage>
</organism>
<proteinExistence type="predicted"/>
<protein>
    <submittedName>
        <fullName evidence="1">Uncharacterized protein</fullName>
    </submittedName>
</protein>